<dbReference type="AlphaFoldDB" id="A0A068S3M6"/>
<reference evidence="2" key="1">
    <citation type="submission" date="2013-08" db="EMBL/GenBank/DDBJ databases">
        <title>Gene expansion shapes genome architecture in the human pathogen Lichtheimia corymbifera: an evolutionary genomics analysis in the ancient terrestrial Mucorales (Mucoromycotina).</title>
        <authorList>
            <person name="Schwartze V.U."/>
            <person name="Winter S."/>
            <person name="Shelest E."/>
            <person name="Marcet-Houben M."/>
            <person name="Horn F."/>
            <person name="Wehner S."/>
            <person name="Hoffmann K."/>
            <person name="Riege K."/>
            <person name="Sammeth M."/>
            <person name="Nowrousian M."/>
            <person name="Valiante V."/>
            <person name="Linde J."/>
            <person name="Jacobsen I.D."/>
            <person name="Marz M."/>
            <person name="Brakhage A.A."/>
            <person name="Gabaldon T."/>
            <person name="Bocker S."/>
            <person name="Voigt K."/>
        </authorList>
    </citation>
    <scope>NUCLEOTIDE SEQUENCE [LARGE SCALE GENOMIC DNA]</scope>
    <source>
        <strain evidence="2">FSU 9682</strain>
    </source>
</reference>
<sequence>MSLTAPSPTSHPQQPAAQPNSTLRVGAQPSSHTTSKRIASPTPLFVHPMTSNKKARTGVPTYRKAGIYPSPPPPTTP</sequence>
<evidence type="ECO:0000256" key="1">
    <source>
        <dbReference type="SAM" id="MobiDB-lite"/>
    </source>
</evidence>
<feature type="region of interest" description="Disordered" evidence="1">
    <location>
        <begin position="1"/>
        <end position="77"/>
    </location>
</feature>
<evidence type="ECO:0000313" key="2">
    <source>
        <dbReference type="EMBL" id="CDH55851.1"/>
    </source>
</evidence>
<organism evidence="2 3">
    <name type="scientific">Lichtheimia corymbifera JMRC:FSU:9682</name>
    <dbReference type="NCBI Taxonomy" id="1263082"/>
    <lineage>
        <taxon>Eukaryota</taxon>
        <taxon>Fungi</taxon>
        <taxon>Fungi incertae sedis</taxon>
        <taxon>Mucoromycota</taxon>
        <taxon>Mucoromycotina</taxon>
        <taxon>Mucoromycetes</taxon>
        <taxon>Mucorales</taxon>
        <taxon>Lichtheimiaceae</taxon>
        <taxon>Lichtheimia</taxon>
    </lineage>
</organism>
<dbReference type="EMBL" id="CBTN010000033">
    <property type="protein sequence ID" value="CDH55851.1"/>
    <property type="molecule type" value="Genomic_DNA"/>
</dbReference>
<dbReference type="Proteomes" id="UP000027586">
    <property type="component" value="Unassembled WGS sequence"/>
</dbReference>
<comment type="caution">
    <text evidence="2">The sequence shown here is derived from an EMBL/GenBank/DDBJ whole genome shotgun (WGS) entry which is preliminary data.</text>
</comment>
<feature type="compositionally biased region" description="Polar residues" evidence="1">
    <location>
        <begin position="1"/>
        <end position="37"/>
    </location>
</feature>
<protein>
    <submittedName>
        <fullName evidence="2">Uncharacterized protein</fullName>
    </submittedName>
</protein>
<keyword evidence="3" id="KW-1185">Reference proteome</keyword>
<dbReference type="VEuPathDB" id="FungiDB:LCOR_06955.1"/>
<proteinExistence type="predicted"/>
<accession>A0A068S3M6</accession>
<evidence type="ECO:0000313" key="3">
    <source>
        <dbReference type="Proteomes" id="UP000027586"/>
    </source>
</evidence>
<gene>
    <name evidence="2" type="ORF">LCOR_06955.1</name>
</gene>
<name>A0A068S3M6_9FUNG</name>